<evidence type="ECO:0000259" key="10">
    <source>
        <dbReference type="SMART" id="SM00387"/>
    </source>
</evidence>
<evidence type="ECO:0000256" key="1">
    <source>
        <dbReference type="ARBA" id="ARBA00000085"/>
    </source>
</evidence>
<protein>
    <recommendedName>
        <fullName evidence="2">histidine kinase</fullName>
        <ecNumber evidence="2">2.7.13.3</ecNumber>
    </recommendedName>
</protein>
<dbReference type="InterPro" id="IPR011712">
    <property type="entry name" value="Sig_transdc_His_kin_sub3_dim/P"/>
</dbReference>
<feature type="transmembrane region" description="Helical" evidence="9">
    <location>
        <begin position="146"/>
        <end position="166"/>
    </location>
</feature>
<gene>
    <name evidence="11" type="ORF">HNR61_002620</name>
</gene>
<keyword evidence="6 11" id="KW-0418">Kinase</keyword>
<evidence type="ECO:0000256" key="9">
    <source>
        <dbReference type="SAM" id="Phobius"/>
    </source>
</evidence>
<dbReference type="GO" id="GO:0046983">
    <property type="term" value="F:protein dimerization activity"/>
    <property type="evidence" value="ECO:0007669"/>
    <property type="project" value="InterPro"/>
</dbReference>
<feature type="domain" description="Histidine kinase/HSP90-like ATPase" evidence="10">
    <location>
        <begin position="303"/>
        <end position="397"/>
    </location>
</feature>
<dbReference type="CDD" id="cd16917">
    <property type="entry name" value="HATPase_UhpB-NarQ-NarX-like"/>
    <property type="match status" value="1"/>
</dbReference>
<keyword evidence="9" id="KW-1133">Transmembrane helix</keyword>
<dbReference type="AlphaFoldDB" id="A0A7W3LMS4"/>
<keyword evidence="4" id="KW-0808">Transferase</keyword>
<evidence type="ECO:0000313" key="11">
    <source>
        <dbReference type="EMBL" id="MBA8950989.1"/>
    </source>
</evidence>
<keyword evidence="9" id="KW-0472">Membrane</keyword>
<dbReference type="SMART" id="SM00387">
    <property type="entry name" value="HATPase_c"/>
    <property type="match status" value="1"/>
</dbReference>
<dbReference type="InterPro" id="IPR036890">
    <property type="entry name" value="HATPase_C_sf"/>
</dbReference>
<feature type="transmembrane region" description="Helical" evidence="9">
    <location>
        <begin position="48"/>
        <end position="65"/>
    </location>
</feature>
<keyword evidence="3" id="KW-0597">Phosphoprotein</keyword>
<evidence type="ECO:0000256" key="5">
    <source>
        <dbReference type="ARBA" id="ARBA00022741"/>
    </source>
</evidence>
<dbReference type="Gene3D" id="1.20.5.1930">
    <property type="match status" value="1"/>
</dbReference>
<feature type="transmembrane region" description="Helical" evidence="9">
    <location>
        <begin position="98"/>
        <end position="115"/>
    </location>
</feature>
<evidence type="ECO:0000256" key="6">
    <source>
        <dbReference type="ARBA" id="ARBA00022777"/>
    </source>
</evidence>
<evidence type="ECO:0000256" key="3">
    <source>
        <dbReference type="ARBA" id="ARBA00022553"/>
    </source>
</evidence>
<dbReference type="Pfam" id="PF02518">
    <property type="entry name" value="HATPase_c"/>
    <property type="match status" value="1"/>
</dbReference>
<dbReference type="Gene3D" id="3.30.565.10">
    <property type="entry name" value="Histidine kinase-like ATPase, C-terminal domain"/>
    <property type="match status" value="1"/>
</dbReference>
<accession>A0A7W3LMS4</accession>
<evidence type="ECO:0000256" key="4">
    <source>
        <dbReference type="ARBA" id="ARBA00022679"/>
    </source>
</evidence>
<sequence length="404" mass="42268">MNDPEARLKRVNSVGGCLVRTVAWGLAGLFMLLSVVSTTGSGNGLSPYDVGLHLVAVAAAIGALIQRHMERWAFGTALASVVLTMTIGFRNADIDNPSVILEVCGLLVLVARVVWKVPRDRLVAMTALTGGAVVALPFRASPWTTLLFSAPLAVLVAVAIGAGLYLRALDAQRARTLDAARRDERLELARDLHDFVAHHVTGIVVQAQAARFAAQPGTAQSPEQLDRMFAGIEKAGTEALTSMRRMVGLLREAQDGAGGEEGGTGSTTRPVGDLAQVEELVDGFTDPPATLHLDPGLGALPPEVATSVHRVVQEALTNARKHAADATAVTVSVARRPDGSVEIAVRDDGRGASRRLPSSGFGLAGLGERVEALHGRLYAGPRPEGGWEVVAVLPTGGSLGESRP</sequence>
<evidence type="ECO:0000256" key="7">
    <source>
        <dbReference type="ARBA" id="ARBA00022840"/>
    </source>
</evidence>
<keyword evidence="12" id="KW-1185">Reference proteome</keyword>
<evidence type="ECO:0000256" key="2">
    <source>
        <dbReference type="ARBA" id="ARBA00012438"/>
    </source>
</evidence>
<proteinExistence type="predicted"/>
<reference evidence="11 12" key="1">
    <citation type="submission" date="2020-08" db="EMBL/GenBank/DDBJ databases">
        <title>Genomic Encyclopedia of Type Strains, Phase IV (KMG-IV): sequencing the most valuable type-strain genomes for metagenomic binning, comparative biology and taxonomic classification.</title>
        <authorList>
            <person name="Goeker M."/>
        </authorList>
    </citation>
    <scope>NUCLEOTIDE SEQUENCE [LARGE SCALE GENOMIC DNA]</scope>
    <source>
        <strain evidence="11 12">DSM 44197</strain>
    </source>
</reference>
<dbReference type="PANTHER" id="PTHR24421">
    <property type="entry name" value="NITRATE/NITRITE SENSOR PROTEIN NARX-RELATED"/>
    <property type="match status" value="1"/>
</dbReference>
<keyword evidence="7" id="KW-0067">ATP-binding</keyword>
<evidence type="ECO:0000313" key="12">
    <source>
        <dbReference type="Proteomes" id="UP000572680"/>
    </source>
</evidence>
<dbReference type="GO" id="GO:0016020">
    <property type="term" value="C:membrane"/>
    <property type="evidence" value="ECO:0007669"/>
    <property type="project" value="InterPro"/>
</dbReference>
<evidence type="ECO:0000256" key="8">
    <source>
        <dbReference type="ARBA" id="ARBA00023012"/>
    </source>
</evidence>
<dbReference type="InterPro" id="IPR050482">
    <property type="entry name" value="Sensor_HK_TwoCompSys"/>
</dbReference>
<dbReference type="EMBL" id="JACJIA010000003">
    <property type="protein sequence ID" value="MBA8950989.1"/>
    <property type="molecule type" value="Genomic_DNA"/>
</dbReference>
<dbReference type="SUPFAM" id="SSF55874">
    <property type="entry name" value="ATPase domain of HSP90 chaperone/DNA topoisomerase II/histidine kinase"/>
    <property type="match status" value="1"/>
</dbReference>
<dbReference type="GO" id="GO:0005524">
    <property type="term" value="F:ATP binding"/>
    <property type="evidence" value="ECO:0007669"/>
    <property type="project" value="UniProtKB-KW"/>
</dbReference>
<keyword evidence="5" id="KW-0547">Nucleotide-binding</keyword>
<dbReference type="InterPro" id="IPR003594">
    <property type="entry name" value="HATPase_dom"/>
</dbReference>
<feature type="transmembrane region" description="Helical" evidence="9">
    <location>
        <begin position="17"/>
        <end position="36"/>
    </location>
</feature>
<feature type="transmembrane region" description="Helical" evidence="9">
    <location>
        <begin position="72"/>
        <end position="92"/>
    </location>
</feature>
<name>A0A7W3LMS4_ACTNM</name>
<organism evidence="11 12">
    <name type="scientific">Actinomadura namibiensis</name>
    <dbReference type="NCBI Taxonomy" id="182080"/>
    <lineage>
        <taxon>Bacteria</taxon>
        <taxon>Bacillati</taxon>
        <taxon>Actinomycetota</taxon>
        <taxon>Actinomycetes</taxon>
        <taxon>Streptosporangiales</taxon>
        <taxon>Thermomonosporaceae</taxon>
        <taxon>Actinomadura</taxon>
    </lineage>
</organism>
<dbReference type="EC" id="2.7.13.3" evidence="2"/>
<dbReference type="Pfam" id="PF07730">
    <property type="entry name" value="HisKA_3"/>
    <property type="match status" value="1"/>
</dbReference>
<comment type="catalytic activity">
    <reaction evidence="1">
        <text>ATP + protein L-histidine = ADP + protein N-phospho-L-histidine.</text>
        <dbReference type="EC" id="2.7.13.3"/>
    </reaction>
</comment>
<dbReference type="PANTHER" id="PTHR24421:SF10">
    <property type="entry name" value="NITRATE_NITRITE SENSOR PROTEIN NARQ"/>
    <property type="match status" value="1"/>
</dbReference>
<dbReference type="Proteomes" id="UP000572680">
    <property type="component" value="Unassembled WGS sequence"/>
</dbReference>
<dbReference type="RefSeq" id="WP_220509297.1">
    <property type="nucleotide sequence ID" value="NZ_BAAALP010000016.1"/>
</dbReference>
<keyword evidence="8" id="KW-0902">Two-component regulatory system</keyword>
<comment type="caution">
    <text evidence="11">The sequence shown here is derived from an EMBL/GenBank/DDBJ whole genome shotgun (WGS) entry which is preliminary data.</text>
</comment>
<keyword evidence="9" id="KW-0812">Transmembrane</keyword>
<feature type="transmembrane region" description="Helical" evidence="9">
    <location>
        <begin position="122"/>
        <end position="140"/>
    </location>
</feature>
<dbReference type="GO" id="GO:0000155">
    <property type="term" value="F:phosphorelay sensor kinase activity"/>
    <property type="evidence" value="ECO:0007669"/>
    <property type="project" value="InterPro"/>
</dbReference>